<dbReference type="GO" id="GO:0016020">
    <property type="term" value="C:membrane"/>
    <property type="evidence" value="ECO:0007669"/>
    <property type="project" value="UniProtKB-SubCell"/>
</dbReference>
<dbReference type="Proteomes" id="UP000694680">
    <property type="component" value="Chromosome 5"/>
</dbReference>
<reference evidence="14" key="3">
    <citation type="submission" date="2025-09" db="UniProtKB">
        <authorList>
            <consortium name="Ensembl"/>
        </authorList>
    </citation>
    <scope>IDENTIFICATION</scope>
</reference>
<reference evidence="14" key="1">
    <citation type="submission" date="2020-06" db="EMBL/GenBank/DDBJ databases">
        <authorList>
            <consortium name="Wellcome Sanger Institute Data Sharing"/>
        </authorList>
    </citation>
    <scope>NUCLEOTIDE SEQUENCE [LARGE SCALE GENOMIC DNA]</scope>
</reference>
<reference evidence="14" key="2">
    <citation type="submission" date="2025-08" db="UniProtKB">
        <authorList>
            <consortium name="Ensembl"/>
        </authorList>
    </citation>
    <scope>IDENTIFICATION</scope>
</reference>
<feature type="transmembrane region" description="Helical" evidence="12">
    <location>
        <begin position="26"/>
        <end position="46"/>
    </location>
</feature>
<dbReference type="PROSITE" id="PS50939">
    <property type="entry name" value="CYTOCHROME_B561"/>
    <property type="match status" value="1"/>
</dbReference>
<dbReference type="InterPro" id="IPR006593">
    <property type="entry name" value="Cyt_b561/ferric_Rdtase_TM"/>
</dbReference>
<comment type="subcellular location">
    <subcellularLocation>
        <location evidence="2">Membrane</location>
        <topology evidence="2">Multi-pass membrane protein</topology>
    </subcellularLocation>
</comment>
<evidence type="ECO:0000256" key="2">
    <source>
        <dbReference type="ARBA" id="ARBA00004141"/>
    </source>
</evidence>
<feature type="domain" description="Cytochrome b561" evidence="13">
    <location>
        <begin position="22"/>
        <end position="226"/>
    </location>
</feature>
<proteinExistence type="predicted"/>
<evidence type="ECO:0000256" key="12">
    <source>
        <dbReference type="SAM" id="Phobius"/>
    </source>
</evidence>
<keyword evidence="4" id="KW-0349">Heme</keyword>
<keyword evidence="6" id="KW-0479">Metal-binding</keyword>
<dbReference type="AlphaFoldDB" id="A0A8C5N7N1"/>
<keyword evidence="7" id="KW-0249">Electron transport</keyword>
<feature type="transmembrane region" description="Helical" evidence="12">
    <location>
        <begin position="166"/>
        <end position="188"/>
    </location>
</feature>
<feature type="transmembrane region" description="Helical" evidence="12">
    <location>
        <begin position="200"/>
        <end position="224"/>
    </location>
</feature>
<dbReference type="OrthoDB" id="432881at2759"/>
<protein>
    <recommendedName>
        <fullName evidence="11">ascorbate ferrireductase (transmembrane)</fullName>
        <ecNumber evidence="11">7.2.1.3</ecNumber>
    </recommendedName>
</protein>
<keyword evidence="9" id="KW-0408">Iron</keyword>
<keyword evidence="15" id="KW-1185">Reference proteome</keyword>
<evidence type="ECO:0000256" key="4">
    <source>
        <dbReference type="ARBA" id="ARBA00022617"/>
    </source>
</evidence>
<dbReference type="CDD" id="cd08761">
    <property type="entry name" value="Cyt_b561_CYB561D2_like"/>
    <property type="match status" value="1"/>
</dbReference>
<dbReference type="InterPro" id="IPR045150">
    <property type="entry name" value="CYB561D1/2"/>
</dbReference>
<evidence type="ECO:0000256" key="10">
    <source>
        <dbReference type="ARBA" id="ARBA00023136"/>
    </source>
</evidence>
<dbReference type="CTD" id="284613"/>
<dbReference type="EC" id="7.2.1.3" evidence="11"/>
<sequence>MRSDVEYSPVGPGPRDHRVYVWLRRAAVLGAHVTGLGLTVFFSVLSRPGTSLFSWHPVCMSAAYCLCLTEGVLLVSPDAPLVCFKSRTMKLLLHWFFQALVLIAGSTGLCFMVASKNVSEHPHLTSWHSVMGVATLAVNVLQALCGVGVAFSTPLRLSASLPKLKLYHATCGLVLHLLATVTVTTAMFSDWFQAIVRGPVWWLLLFLPLFPGLVVMNQITSAFLSRKRTSL</sequence>
<evidence type="ECO:0000256" key="3">
    <source>
        <dbReference type="ARBA" id="ARBA00022448"/>
    </source>
</evidence>
<feature type="transmembrane region" description="Helical" evidence="12">
    <location>
        <begin position="95"/>
        <end position="115"/>
    </location>
</feature>
<evidence type="ECO:0000313" key="15">
    <source>
        <dbReference type="Proteomes" id="UP000694680"/>
    </source>
</evidence>
<dbReference type="PANTHER" id="PTHR15422:SF9">
    <property type="entry name" value="TRANSMEMBRANE REDUCTASE CYB561D1-RELATED"/>
    <property type="match status" value="1"/>
</dbReference>
<dbReference type="Pfam" id="PF03188">
    <property type="entry name" value="Cytochrom_B561"/>
    <property type="match status" value="1"/>
</dbReference>
<dbReference type="Gene3D" id="1.20.120.1770">
    <property type="match status" value="1"/>
</dbReference>
<dbReference type="PANTHER" id="PTHR15422">
    <property type="entry name" value="OS05G0565100 PROTEIN"/>
    <property type="match status" value="1"/>
</dbReference>
<dbReference type="GO" id="GO:0140571">
    <property type="term" value="F:transmembrane ascorbate ferrireductase activity"/>
    <property type="evidence" value="ECO:0007669"/>
    <property type="project" value="UniProtKB-EC"/>
</dbReference>
<dbReference type="GO" id="GO:0140575">
    <property type="term" value="F:transmembrane monodehydroascorbate reductase activity"/>
    <property type="evidence" value="ECO:0007669"/>
    <property type="project" value="InterPro"/>
</dbReference>
<comment type="cofactor">
    <cofactor evidence="1">
        <name>heme b</name>
        <dbReference type="ChEBI" id="CHEBI:60344"/>
    </cofactor>
</comment>
<evidence type="ECO:0000256" key="8">
    <source>
        <dbReference type="ARBA" id="ARBA00022989"/>
    </source>
</evidence>
<evidence type="ECO:0000256" key="11">
    <source>
        <dbReference type="ARBA" id="ARBA00024225"/>
    </source>
</evidence>
<keyword evidence="3" id="KW-0813">Transport</keyword>
<keyword evidence="5 12" id="KW-0812">Transmembrane</keyword>
<feature type="transmembrane region" description="Helical" evidence="12">
    <location>
        <begin position="52"/>
        <end position="75"/>
    </location>
</feature>
<keyword evidence="10 12" id="KW-0472">Membrane</keyword>
<feature type="transmembrane region" description="Helical" evidence="12">
    <location>
        <begin position="127"/>
        <end position="154"/>
    </location>
</feature>
<evidence type="ECO:0000256" key="9">
    <source>
        <dbReference type="ARBA" id="ARBA00023004"/>
    </source>
</evidence>
<evidence type="ECO:0000256" key="7">
    <source>
        <dbReference type="ARBA" id="ARBA00022982"/>
    </source>
</evidence>
<dbReference type="GeneID" id="114463753"/>
<organism evidence="14 15">
    <name type="scientific">Gouania willdenowi</name>
    <name type="common">Blunt-snouted clingfish</name>
    <name type="synonym">Lepadogaster willdenowi</name>
    <dbReference type="NCBI Taxonomy" id="441366"/>
    <lineage>
        <taxon>Eukaryota</taxon>
        <taxon>Metazoa</taxon>
        <taxon>Chordata</taxon>
        <taxon>Craniata</taxon>
        <taxon>Vertebrata</taxon>
        <taxon>Euteleostomi</taxon>
        <taxon>Actinopterygii</taxon>
        <taxon>Neopterygii</taxon>
        <taxon>Teleostei</taxon>
        <taxon>Neoteleostei</taxon>
        <taxon>Acanthomorphata</taxon>
        <taxon>Ovalentaria</taxon>
        <taxon>Blenniimorphae</taxon>
        <taxon>Blenniiformes</taxon>
        <taxon>Gobiesocoidei</taxon>
        <taxon>Gobiesocidae</taxon>
        <taxon>Gobiesocinae</taxon>
        <taxon>Gouania</taxon>
    </lineage>
</organism>
<evidence type="ECO:0000256" key="1">
    <source>
        <dbReference type="ARBA" id="ARBA00001970"/>
    </source>
</evidence>
<accession>A0A8C5N7N1</accession>
<evidence type="ECO:0000256" key="6">
    <source>
        <dbReference type="ARBA" id="ARBA00022723"/>
    </source>
</evidence>
<evidence type="ECO:0000256" key="5">
    <source>
        <dbReference type="ARBA" id="ARBA00022692"/>
    </source>
</evidence>
<dbReference type="GO" id="GO:0046872">
    <property type="term" value="F:metal ion binding"/>
    <property type="evidence" value="ECO:0007669"/>
    <property type="project" value="UniProtKB-KW"/>
</dbReference>
<evidence type="ECO:0000313" key="14">
    <source>
        <dbReference type="Ensembl" id="ENSGWIP00000034969.1"/>
    </source>
</evidence>
<name>A0A8C5N7N1_GOUWI</name>
<keyword evidence="8 12" id="KW-1133">Transmembrane helix</keyword>
<dbReference type="Ensembl" id="ENSGWIT00000038140.1">
    <property type="protein sequence ID" value="ENSGWIP00000034969.1"/>
    <property type="gene ID" value="ENSGWIG00000018129.1"/>
</dbReference>
<evidence type="ECO:0000259" key="13">
    <source>
        <dbReference type="PROSITE" id="PS50939"/>
    </source>
</evidence>
<gene>
    <name evidence="14" type="primary">cyb561d1</name>
</gene>
<dbReference type="SMART" id="SM00665">
    <property type="entry name" value="B561"/>
    <property type="match status" value="1"/>
</dbReference>
<dbReference type="RefSeq" id="XP_028303329.1">
    <property type="nucleotide sequence ID" value="XM_028447528.1"/>
</dbReference>